<keyword evidence="1" id="KW-0067">ATP-binding</keyword>
<dbReference type="AlphaFoldDB" id="A0A3A4F3N4"/>
<keyword evidence="1" id="KW-0547">Nucleotide-binding</keyword>
<dbReference type="InterPro" id="IPR013651">
    <property type="entry name" value="ATP-grasp_RimK-type"/>
</dbReference>
<dbReference type="InterPro" id="IPR011761">
    <property type="entry name" value="ATP-grasp"/>
</dbReference>
<comment type="caution">
    <text evidence="4">The sequence shown here is derived from an EMBL/GenBank/DDBJ whole genome shotgun (WGS) entry which is preliminary data.</text>
</comment>
<dbReference type="PANTHER" id="PTHR21621">
    <property type="entry name" value="RIBOSOMAL PROTEIN S6 MODIFICATION PROTEIN"/>
    <property type="match status" value="1"/>
</dbReference>
<accession>A0A3A4F3N4</accession>
<dbReference type="SUPFAM" id="SSF56059">
    <property type="entry name" value="Glutathione synthetase ATP-binding domain-like"/>
    <property type="match status" value="1"/>
</dbReference>
<sequence length="479" mass="52782">MYEQSSSAEPRWPEHFQPDVVRHAFRHAGKLSSYCLALEAWRRGLDVTLFAPNATALEVTDGETTRRFDRSRSDLITNQAQRIVDNKRETTDWLRAHNVPVPDSQVFDSASDFGSVLKTAQRFGFPVVLKPVRGSRGRGVLSHIENSEDLQAAYSHLRDEFDRKPLLLERHHFGHDYRVYVVGDQYIAACKRIPANVIGDGTSTVAELIEIKNSKRRLNPFLSGATIKVDYEVKNKIYAAGYTLGSILPSGEHLPLRSKANASAGGDVEDVTDALPARIRQAAIAAVQAVPGLPAAGVDILWDSNPATAESNDFVVIEMNSRAHIGVNMYPTSGRGQDVPKAIIDSYFPRNPRPSGQHFANLIFDLKSINDLLSNGTAQSVTLYPPAEHGFPIRRIYTLNTTKFISRRFVNQIYRMARKFSIVCDVTTSNGSSWMTLGAGDTASLNDFLASFTHISGEVPQQSSSTAGPLQASSRVPQS</sequence>
<dbReference type="GO" id="GO:0046872">
    <property type="term" value="F:metal ion binding"/>
    <property type="evidence" value="ECO:0007669"/>
    <property type="project" value="InterPro"/>
</dbReference>
<dbReference type="Gene3D" id="3.30.470.20">
    <property type="entry name" value="ATP-grasp fold, B domain"/>
    <property type="match status" value="2"/>
</dbReference>
<evidence type="ECO:0000313" key="5">
    <source>
        <dbReference type="Proteomes" id="UP000266615"/>
    </source>
</evidence>
<proteinExistence type="predicted"/>
<evidence type="ECO:0000259" key="3">
    <source>
        <dbReference type="PROSITE" id="PS50975"/>
    </source>
</evidence>
<dbReference type="RefSeq" id="WP_119903136.1">
    <property type="nucleotide sequence ID" value="NZ_QYZP01000003.1"/>
</dbReference>
<dbReference type="PANTHER" id="PTHR21621:SF0">
    <property type="entry name" value="BETA-CITRYLGLUTAMATE SYNTHASE B-RELATED"/>
    <property type="match status" value="1"/>
</dbReference>
<dbReference type="GO" id="GO:0005524">
    <property type="term" value="F:ATP binding"/>
    <property type="evidence" value="ECO:0007669"/>
    <property type="project" value="UniProtKB-UniRule"/>
</dbReference>
<protein>
    <submittedName>
        <fullName evidence="4">ATP-grasp domain-containing protein</fullName>
    </submittedName>
</protein>
<reference evidence="4 5" key="1">
    <citation type="submission" date="2018-09" db="EMBL/GenBank/DDBJ databases">
        <title>Nesterenkonia natronophila sp. nov., an alkaliphilic actinobacteriume isolated from a soda lake, and emended description of the genus Nesterenkonia.</title>
        <authorList>
            <person name="Menes R.J."/>
            <person name="Iriarte A."/>
        </authorList>
    </citation>
    <scope>NUCLEOTIDE SEQUENCE [LARGE SCALE GENOMIC DNA]</scope>
    <source>
        <strain evidence="4 5">M8</strain>
    </source>
</reference>
<dbReference type="GO" id="GO:0009432">
    <property type="term" value="P:SOS response"/>
    <property type="evidence" value="ECO:0007669"/>
    <property type="project" value="TreeGrafter"/>
</dbReference>
<evidence type="ECO:0000313" key="4">
    <source>
        <dbReference type="EMBL" id="RJN31070.1"/>
    </source>
</evidence>
<feature type="region of interest" description="Disordered" evidence="2">
    <location>
        <begin position="459"/>
        <end position="479"/>
    </location>
</feature>
<dbReference type="GO" id="GO:0018169">
    <property type="term" value="F:ribosomal S6-glutamic acid ligase activity"/>
    <property type="evidence" value="ECO:0007669"/>
    <property type="project" value="TreeGrafter"/>
</dbReference>
<dbReference type="EMBL" id="QYZP01000003">
    <property type="protein sequence ID" value="RJN31070.1"/>
    <property type="molecule type" value="Genomic_DNA"/>
</dbReference>
<name>A0A3A4F3N4_9MICC</name>
<dbReference type="Pfam" id="PF08443">
    <property type="entry name" value="RimK"/>
    <property type="match status" value="1"/>
</dbReference>
<evidence type="ECO:0000256" key="2">
    <source>
        <dbReference type="SAM" id="MobiDB-lite"/>
    </source>
</evidence>
<gene>
    <name evidence="4" type="ORF">D3250_09360</name>
</gene>
<dbReference type="GO" id="GO:0005737">
    <property type="term" value="C:cytoplasm"/>
    <property type="evidence" value="ECO:0007669"/>
    <property type="project" value="TreeGrafter"/>
</dbReference>
<dbReference type="OrthoDB" id="9803907at2"/>
<dbReference type="PROSITE" id="PS50975">
    <property type="entry name" value="ATP_GRASP"/>
    <property type="match status" value="1"/>
</dbReference>
<feature type="domain" description="ATP-grasp" evidence="3">
    <location>
        <begin position="91"/>
        <end position="348"/>
    </location>
</feature>
<organism evidence="4 5">
    <name type="scientific">Nesterenkonia natronophila</name>
    <dbReference type="NCBI Taxonomy" id="2174932"/>
    <lineage>
        <taxon>Bacteria</taxon>
        <taxon>Bacillati</taxon>
        <taxon>Actinomycetota</taxon>
        <taxon>Actinomycetes</taxon>
        <taxon>Micrococcales</taxon>
        <taxon>Micrococcaceae</taxon>
        <taxon>Nesterenkonia</taxon>
    </lineage>
</organism>
<keyword evidence="5" id="KW-1185">Reference proteome</keyword>
<dbReference type="Proteomes" id="UP000266615">
    <property type="component" value="Unassembled WGS sequence"/>
</dbReference>
<evidence type="ECO:0000256" key="1">
    <source>
        <dbReference type="PROSITE-ProRule" id="PRU00409"/>
    </source>
</evidence>